<gene>
    <name evidence="2" type="ORF">HK107_00370</name>
</gene>
<sequence length="143" mass="15449">MTASFDFRPGVGALPISFGMTVAEVRGVIQSSPRSFKRNFLSKHPLDRFDTLGLFVNYNENGIVEALEFDETGSLASGGRSLCGLSYVEAENTIRSLGGSPSSTDDTVEDTGLGISFYFPDHSDEPEKPAQSVLIAPPSYFDE</sequence>
<evidence type="ECO:0000313" key="2">
    <source>
        <dbReference type="EMBL" id="NNU14775.1"/>
    </source>
</evidence>
<proteinExistence type="predicted"/>
<name>A0A7Y3RJG0_9PROT</name>
<reference evidence="2 3" key="1">
    <citation type="submission" date="2020-05" db="EMBL/GenBank/DDBJ databases">
        <title>Parvularcula mediterraneae sp. nov., isolated from polypropylene straw from shallow seawater of the seashore of Laganas in Zakynthos island, Greece.</title>
        <authorList>
            <person name="Szabo I."/>
            <person name="Al-Omari J."/>
            <person name="Rado J."/>
            <person name="Szerdahelyi G.S."/>
        </authorList>
    </citation>
    <scope>NUCLEOTIDE SEQUENCE [LARGE SCALE GENOMIC DNA]</scope>
    <source>
        <strain evidence="2 3">ZS-1/3</strain>
    </source>
</reference>
<evidence type="ECO:0000256" key="1">
    <source>
        <dbReference type="SAM" id="MobiDB-lite"/>
    </source>
</evidence>
<accession>A0A7Y3RJG0</accession>
<dbReference type="RefSeq" id="WP_173195692.1">
    <property type="nucleotide sequence ID" value="NZ_JABFCX010000001.1"/>
</dbReference>
<organism evidence="2 3">
    <name type="scientific">Parvularcula mediterranea</name>
    <dbReference type="NCBI Taxonomy" id="2732508"/>
    <lineage>
        <taxon>Bacteria</taxon>
        <taxon>Pseudomonadati</taxon>
        <taxon>Pseudomonadota</taxon>
        <taxon>Alphaproteobacteria</taxon>
        <taxon>Parvularculales</taxon>
        <taxon>Parvularculaceae</taxon>
        <taxon>Parvularcula</taxon>
    </lineage>
</organism>
<comment type="caution">
    <text evidence="2">The sequence shown here is derived from an EMBL/GenBank/DDBJ whole genome shotgun (WGS) entry which is preliminary data.</text>
</comment>
<dbReference type="Proteomes" id="UP000536835">
    <property type="component" value="Unassembled WGS sequence"/>
</dbReference>
<protein>
    <submittedName>
        <fullName evidence="2">Uncharacterized protein</fullName>
    </submittedName>
</protein>
<dbReference type="EMBL" id="JABFCX010000001">
    <property type="protein sequence ID" value="NNU14775.1"/>
    <property type="molecule type" value="Genomic_DNA"/>
</dbReference>
<dbReference type="AlphaFoldDB" id="A0A7Y3RJG0"/>
<feature type="region of interest" description="Disordered" evidence="1">
    <location>
        <begin position="121"/>
        <end position="143"/>
    </location>
</feature>
<evidence type="ECO:0000313" key="3">
    <source>
        <dbReference type="Proteomes" id="UP000536835"/>
    </source>
</evidence>
<keyword evidence="3" id="KW-1185">Reference proteome</keyword>